<protein>
    <submittedName>
        <fullName evidence="9">ABC transporter permease</fullName>
    </submittedName>
</protein>
<sequence length="236" mass="25436">MSLAALLVGWQLLVRGLDIQEWILPAPTAVGSTALDWHTELFAHGWVTLYETVLGFLVAVAIALPISVLVVYVPALQSTLYPVLLALQSIPKVAVAPLITLWVGFGIAPKVVVVFLVCFFPIVVNTIAGLQSTPTAMLHLMKSMQASPWQVFKRVRLPVALPSIMVGCKVAITLAVIGAVIGEFVGSEEGLGYLILTSTAQSKTALAFAALAILTFISIVLYYLVELVEKLLIRWD</sequence>
<keyword evidence="3" id="KW-1003">Cell membrane</keyword>
<comment type="similarity">
    <text evidence="7">Belongs to the binding-protein-dependent transport system permease family.</text>
</comment>
<dbReference type="Gene3D" id="1.10.3720.10">
    <property type="entry name" value="MetI-like"/>
    <property type="match status" value="1"/>
</dbReference>
<feature type="transmembrane region" description="Helical" evidence="7">
    <location>
        <begin position="205"/>
        <end position="225"/>
    </location>
</feature>
<evidence type="ECO:0000256" key="3">
    <source>
        <dbReference type="ARBA" id="ARBA00022475"/>
    </source>
</evidence>
<feature type="transmembrane region" description="Helical" evidence="7">
    <location>
        <begin position="53"/>
        <end position="73"/>
    </location>
</feature>
<dbReference type="PANTHER" id="PTHR30151:SF20">
    <property type="entry name" value="ABC TRANSPORTER PERMEASE PROTEIN HI_0355-RELATED"/>
    <property type="match status" value="1"/>
</dbReference>
<dbReference type="CDD" id="cd06261">
    <property type="entry name" value="TM_PBP2"/>
    <property type="match status" value="1"/>
</dbReference>
<accession>A0ABS0AQB3</accession>
<evidence type="ECO:0000256" key="4">
    <source>
        <dbReference type="ARBA" id="ARBA00022692"/>
    </source>
</evidence>
<evidence type="ECO:0000256" key="2">
    <source>
        <dbReference type="ARBA" id="ARBA00022448"/>
    </source>
</evidence>
<evidence type="ECO:0000256" key="6">
    <source>
        <dbReference type="ARBA" id="ARBA00023136"/>
    </source>
</evidence>
<dbReference type="PANTHER" id="PTHR30151">
    <property type="entry name" value="ALKANE SULFONATE ABC TRANSPORTER-RELATED, MEMBRANE SUBUNIT"/>
    <property type="match status" value="1"/>
</dbReference>
<feature type="transmembrane region" description="Helical" evidence="7">
    <location>
        <begin position="159"/>
        <end position="185"/>
    </location>
</feature>
<feature type="transmembrane region" description="Helical" evidence="7">
    <location>
        <begin position="80"/>
        <end position="105"/>
    </location>
</feature>
<dbReference type="InterPro" id="IPR000515">
    <property type="entry name" value="MetI-like"/>
</dbReference>
<dbReference type="InterPro" id="IPR035906">
    <property type="entry name" value="MetI-like_sf"/>
</dbReference>
<dbReference type="Proteomes" id="UP000662703">
    <property type="component" value="Unassembled WGS sequence"/>
</dbReference>
<feature type="domain" description="ABC transmembrane type-1" evidence="8">
    <location>
        <begin position="49"/>
        <end position="225"/>
    </location>
</feature>
<keyword evidence="10" id="KW-1185">Reference proteome</keyword>
<keyword evidence="5 7" id="KW-1133">Transmembrane helix</keyword>
<dbReference type="EMBL" id="ARXX01000017">
    <property type="protein sequence ID" value="MBF5056139.1"/>
    <property type="molecule type" value="Genomic_DNA"/>
</dbReference>
<evidence type="ECO:0000256" key="7">
    <source>
        <dbReference type="RuleBase" id="RU363032"/>
    </source>
</evidence>
<proteinExistence type="inferred from homology"/>
<keyword evidence="6 7" id="KW-0472">Membrane</keyword>
<gene>
    <name evidence="9" type="ORF">Y5W_01433</name>
</gene>
<evidence type="ECO:0000313" key="10">
    <source>
        <dbReference type="Proteomes" id="UP000662703"/>
    </source>
</evidence>
<feature type="transmembrane region" description="Helical" evidence="7">
    <location>
        <begin position="111"/>
        <end position="138"/>
    </location>
</feature>
<reference evidence="9 10" key="1">
    <citation type="submission" date="2012-09" db="EMBL/GenBank/DDBJ databases">
        <title>Genome Sequence of alkane-degrading Bacterium Alcanivorax sp. 521-1.</title>
        <authorList>
            <person name="Lai Q."/>
            <person name="Shao Z."/>
        </authorList>
    </citation>
    <scope>NUCLEOTIDE SEQUENCE [LARGE SCALE GENOMIC DNA]</scope>
    <source>
        <strain evidence="9 10">521-1</strain>
    </source>
</reference>
<evidence type="ECO:0000313" key="9">
    <source>
        <dbReference type="EMBL" id="MBF5056139.1"/>
    </source>
</evidence>
<dbReference type="SUPFAM" id="SSF161098">
    <property type="entry name" value="MetI-like"/>
    <property type="match status" value="1"/>
</dbReference>
<organism evidence="9 10">
    <name type="scientific">Alloalcanivorax profundimaris</name>
    <dbReference type="NCBI Taxonomy" id="2735259"/>
    <lineage>
        <taxon>Bacteria</taxon>
        <taxon>Pseudomonadati</taxon>
        <taxon>Pseudomonadota</taxon>
        <taxon>Gammaproteobacteria</taxon>
        <taxon>Oceanospirillales</taxon>
        <taxon>Alcanivoracaceae</taxon>
        <taxon>Alloalcanivorax</taxon>
    </lineage>
</organism>
<evidence type="ECO:0000259" key="8">
    <source>
        <dbReference type="PROSITE" id="PS50928"/>
    </source>
</evidence>
<dbReference type="Pfam" id="PF00528">
    <property type="entry name" value="BPD_transp_1"/>
    <property type="match status" value="1"/>
</dbReference>
<keyword evidence="4 7" id="KW-0812">Transmembrane</keyword>
<comment type="caution">
    <text evidence="9">The sequence shown here is derived from an EMBL/GenBank/DDBJ whole genome shotgun (WGS) entry which is preliminary data.</text>
</comment>
<evidence type="ECO:0000256" key="1">
    <source>
        <dbReference type="ARBA" id="ARBA00004651"/>
    </source>
</evidence>
<evidence type="ECO:0000256" key="5">
    <source>
        <dbReference type="ARBA" id="ARBA00022989"/>
    </source>
</evidence>
<dbReference type="PROSITE" id="PS50928">
    <property type="entry name" value="ABC_TM1"/>
    <property type="match status" value="1"/>
</dbReference>
<comment type="subcellular location">
    <subcellularLocation>
        <location evidence="1 7">Cell membrane</location>
        <topology evidence="1 7">Multi-pass membrane protein</topology>
    </subcellularLocation>
</comment>
<keyword evidence="2 7" id="KW-0813">Transport</keyword>
<name>A0ABS0AQB3_9GAMM</name>